<gene>
    <name evidence="1" type="ORF">DCAF_LOCUS23563</name>
</gene>
<organism evidence="1 2">
    <name type="scientific">Dovyalis caffra</name>
    <dbReference type="NCBI Taxonomy" id="77055"/>
    <lineage>
        <taxon>Eukaryota</taxon>
        <taxon>Viridiplantae</taxon>
        <taxon>Streptophyta</taxon>
        <taxon>Embryophyta</taxon>
        <taxon>Tracheophyta</taxon>
        <taxon>Spermatophyta</taxon>
        <taxon>Magnoliopsida</taxon>
        <taxon>eudicotyledons</taxon>
        <taxon>Gunneridae</taxon>
        <taxon>Pentapetalae</taxon>
        <taxon>rosids</taxon>
        <taxon>fabids</taxon>
        <taxon>Malpighiales</taxon>
        <taxon>Salicaceae</taxon>
        <taxon>Flacourtieae</taxon>
        <taxon>Dovyalis</taxon>
    </lineage>
</organism>
<dbReference type="Proteomes" id="UP001314170">
    <property type="component" value="Unassembled WGS sequence"/>
</dbReference>
<dbReference type="AlphaFoldDB" id="A0AAV1SHF6"/>
<comment type="caution">
    <text evidence="1">The sequence shown here is derived from an EMBL/GenBank/DDBJ whole genome shotgun (WGS) entry which is preliminary data.</text>
</comment>
<accession>A0AAV1SHF6</accession>
<dbReference type="EMBL" id="CAWUPB010001184">
    <property type="protein sequence ID" value="CAK7350859.1"/>
    <property type="molecule type" value="Genomic_DNA"/>
</dbReference>
<name>A0AAV1SHF6_9ROSI</name>
<reference evidence="1 2" key="1">
    <citation type="submission" date="2024-01" db="EMBL/GenBank/DDBJ databases">
        <authorList>
            <person name="Waweru B."/>
        </authorList>
    </citation>
    <scope>NUCLEOTIDE SEQUENCE [LARGE SCALE GENOMIC DNA]</scope>
</reference>
<sequence length="140" mass="15313">MKTAKATNSEKAKDMVTAVNSNIQKAAVTLAIETAAVVLPFSLIERDLLLAATRGQRRESKELLVGINDRDRVLEIPHEADDVAAAPADFDFAAVVTMVVKKATNKAREAIKRVGQPHPMKGSFPEWERLNIFLTYPANG</sequence>
<keyword evidence="2" id="KW-1185">Reference proteome</keyword>
<evidence type="ECO:0000313" key="1">
    <source>
        <dbReference type="EMBL" id="CAK7350859.1"/>
    </source>
</evidence>
<evidence type="ECO:0000313" key="2">
    <source>
        <dbReference type="Proteomes" id="UP001314170"/>
    </source>
</evidence>
<protein>
    <submittedName>
        <fullName evidence="1">Uncharacterized protein</fullName>
    </submittedName>
</protein>
<proteinExistence type="predicted"/>